<dbReference type="GO" id="GO:0097367">
    <property type="term" value="F:carbohydrate derivative binding"/>
    <property type="evidence" value="ECO:0007669"/>
    <property type="project" value="InterPro"/>
</dbReference>
<dbReference type="PANTHER" id="PTHR30514">
    <property type="entry name" value="GLUCOKINASE"/>
    <property type="match status" value="1"/>
</dbReference>
<keyword evidence="4" id="KW-1185">Reference proteome</keyword>
<dbReference type="Pfam" id="PF01418">
    <property type="entry name" value="HTH_6"/>
    <property type="match status" value="1"/>
</dbReference>
<dbReference type="Gene3D" id="1.10.10.10">
    <property type="entry name" value="Winged helix-like DNA-binding domain superfamily/Winged helix DNA-binding domain"/>
    <property type="match status" value="1"/>
</dbReference>
<evidence type="ECO:0000313" key="3">
    <source>
        <dbReference type="EMBL" id="GIE15937.1"/>
    </source>
</evidence>
<dbReference type="SUPFAM" id="SSF53697">
    <property type="entry name" value="SIS domain"/>
    <property type="match status" value="1"/>
</dbReference>
<feature type="domain" description="SIS" evidence="2">
    <location>
        <begin position="113"/>
        <end position="252"/>
    </location>
</feature>
<comment type="caution">
    <text evidence="3">The sequence shown here is derived from an EMBL/GenBank/DDBJ whole genome shotgun (WGS) entry which is preliminary data.</text>
</comment>
<protein>
    <submittedName>
        <fullName evidence="3">Transcriptional regulator</fullName>
    </submittedName>
</protein>
<dbReference type="Pfam" id="PF01380">
    <property type="entry name" value="SIS"/>
    <property type="match status" value="1"/>
</dbReference>
<dbReference type="InterPro" id="IPR046348">
    <property type="entry name" value="SIS_dom_sf"/>
</dbReference>
<dbReference type="GO" id="GO:0003700">
    <property type="term" value="F:DNA-binding transcription factor activity"/>
    <property type="evidence" value="ECO:0007669"/>
    <property type="project" value="InterPro"/>
</dbReference>
<dbReference type="InterPro" id="IPR009057">
    <property type="entry name" value="Homeodomain-like_sf"/>
</dbReference>
<dbReference type="PANTHER" id="PTHR30514:SF18">
    <property type="entry name" value="RPIR-FAMILY TRANSCRIPTIONAL REGULATOR"/>
    <property type="match status" value="1"/>
</dbReference>
<dbReference type="InterPro" id="IPR036388">
    <property type="entry name" value="WH-like_DNA-bd_sf"/>
</dbReference>
<reference evidence="3" key="1">
    <citation type="submission" date="2021-01" db="EMBL/GenBank/DDBJ databases">
        <title>Whole genome shotgun sequence of Actinoplanes ferrugineus NBRC 15555.</title>
        <authorList>
            <person name="Komaki H."/>
            <person name="Tamura T."/>
        </authorList>
    </citation>
    <scope>NUCLEOTIDE SEQUENCE</scope>
    <source>
        <strain evidence="3">NBRC 15555</strain>
    </source>
</reference>
<dbReference type="PROSITE" id="PS51071">
    <property type="entry name" value="HTH_RPIR"/>
    <property type="match status" value="1"/>
</dbReference>
<dbReference type="EMBL" id="BOMM01000074">
    <property type="protein sequence ID" value="GIE15937.1"/>
    <property type="molecule type" value="Genomic_DNA"/>
</dbReference>
<dbReference type="InterPro" id="IPR001347">
    <property type="entry name" value="SIS_dom"/>
</dbReference>
<sequence length="271" mass="29486">MRAEDWLLDLARRHRLSPTQRQIVQRMLGMFPDVAFESTSEIAERTGVSQPTVTRLAVALGFAGFAEFRAALRAAVLDSRPGGRPVRSTAVDREIANLDGLRAELAGDRMREAVRLLAGTTPLGVLGLRASAALAQYFGYFARRIRPAVTLGTDAGTVNDTVLELHQQGATALLTFAMPRYPAATVAALRLARRLDLRTVVLTDSALVPFAAEADVLLVAPVSSELVFDSHATAVLLAMSLLDEIARTDPQRTQQRLEAHEALVDRWIHDA</sequence>
<dbReference type="GO" id="GO:0003677">
    <property type="term" value="F:DNA binding"/>
    <property type="evidence" value="ECO:0007669"/>
    <property type="project" value="InterPro"/>
</dbReference>
<feature type="domain" description="HTH rpiR-type" evidence="1">
    <location>
        <begin position="3"/>
        <end position="79"/>
    </location>
</feature>
<organism evidence="3 4">
    <name type="scientific">Paractinoplanes ferrugineus</name>
    <dbReference type="NCBI Taxonomy" id="113564"/>
    <lineage>
        <taxon>Bacteria</taxon>
        <taxon>Bacillati</taxon>
        <taxon>Actinomycetota</taxon>
        <taxon>Actinomycetes</taxon>
        <taxon>Micromonosporales</taxon>
        <taxon>Micromonosporaceae</taxon>
        <taxon>Paractinoplanes</taxon>
    </lineage>
</organism>
<name>A0A919J9V6_9ACTN</name>
<dbReference type="Proteomes" id="UP000598174">
    <property type="component" value="Unassembled WGS sequence"/>
</dbReference>
<accession>A0A919J9V6</accession>
<evidence type="ECO:0000259" key="1">
    <source>
        <dbReference type="PROSITE" id="PS51071"/>
    </source>
</evidence>
<dbReference type="InterPro" id="IPR047640">
    <property type="entry name" value="RpiR-like"/>
</dbReference>
<dbReference type="GO" id="GO:1901135">
    <property type="term" value="P:carbohydrate derivative metabolic process"/>
    <property type="evidence" value="ECO:0007669"/>
    <property type="project" value="InterPro"/>
</dbReference>
<dbReference type="SUPFAM" id="SSF46689">
    <property type="entry name" value="Homeodomain-like"/>
    <property type="match status" value="1"/>
</dbReference>
<dbReference type="InterPro" id="IPR000281">
    <property type="entry name" value="HTH_RpiR"/>
</dbReference>
<dbReference type="AlphaFoldDB" id="A0A919J9V6"/>
<dbReference type="PROSITE" id="PS51464">
    <property type="entry name" value="SIS"/>
    <property type="match status" value="1"/>
</dbReference>
<gene>
    <name evidence="3" type="ORF">Afe05nite_77770</name>
</gene>
<evidence type="ECO:0000313" key="4">
    <source>
        <dbReference type="Proteomes" id="UP000598174"/>
    </source>
</evidence>
<dbReference type="Gene3D" id="3.40.50.10490">
    <property type="entry name" value="Glucose-6-phosphate isomerase like protein, domain 1"/>
    <property type="match status" value="1"/>
</dbReference>
<dbReference type="RefSeq" id="WP_203822276.1">
    <property type="nucleotide sequence ID" value="NZ_BAAABP010000039.1"/>
</dbReference>
<proteinExistence type="predicted"/>
<evidence type="ECO:0000259" key="2">
    <source>
        <dbReference type="PROSITE" id="PS51464"/>
    </source>
</evidence>